<dbReference type="EMBL" id="CAJGYM010000083">
    <property type="protein sequence ID" value="CAD6196955.1"/>
    <property type="molecule type" value="Genomic_DNA"/>
</dbReference>
<dbReference type="AlphaFoldDB" id="A0A8S1HNL5"/>
<dbReference type="Gene3D" id="3.30.40.10">
    <property type="entry name" value="Zinc/RING finger domain, C3HC4 (zinc finger)"/>
    <property type="match status" value="1"/>
</dbReference>
<evidence type="ECO:0000313" key="7">
    <source>
        <dbReference type="Proteomes" id="UP000835052"/>
    </source>
</evidence>
<evidence type="ECO:0000313" key="6">
    <source>
        <dbReference type="EMBL" id="CAD6196955.1"/>
    </source>
</evidence>
<evidence type="ECO:0000256" key="1">
    <source>
        <dbReference type="ARBA" id="ARBA00022723"/>
    </source>
</evidence>
<dbReference type="PROSITE" id="PS00518">
    <property type="entry name" value="ZF_RING_1"/>
    <property type="match status" value="1"/>
</dbReference>
<organism evidence="6 7">
    <name type="scientific">Caenorhabditis auriculariae</name>
    <dbReference type="NCBI Taxonomy" id="2777116"/>
    <lineage>
        <taxon>Eukaryota</taxon>
        <taxon>Metazoa</taxon>
        <taxon>Ecdysozoa</taxon>
        <taxon>Nematoda</taxon>
        <taxon>Chromadorea</taxon>
        <taxon>Rhabditida</taxon>
        <taxon>Rhabditina</taxon>
        <taxon>Rhabditomorpha</taxon>
        <taxon>Rhabditoidea</taxon>
        <taxon>Rhabditidae</taxon>
        <taxon>Peloderinae</taxon>
        <taxon>Caenorhabditis</taxon>
    </lineage>
</organism>
<dbReference type="InterPro" id="IPR013083">
    <property type="entry name" value="Znf_RING/FYVE/PHD"/>
</dbReference>
<keyword evidence="7" id="KW-1185">Reference proteome</keyword>
<reference evidence="6" key="1">
    <citation type="submission" date="2020-10" db="EMBL/GenBank/DDBJ databases">
        <authorList>
            <person name="Kikuchi T."/>
        </authorList>
    </citation>
    <scope>NUCLEOTIDE SEQUENCE</scope>
    <source>
        <strain evidence="6">NKZ352</strain>
    </source>
</reference>
<feature type="domain" description="RING-type" evidence="5">
    <location>
        <begin position="6"/>
        <end position="41"/>
    </location>
</feature>
<dbReference type="SUPFAM" id="SSF57850">
    <property type="entry name" value="RING/U-box"/>
    <property type="match status" value="2"/>
</dbReference>
<sequence length="289" mass="33269">MSKRTCRICFEQKAEEDMQELNCRHEFCTSCLSHFTGMLCPKVYCVGTRSTDVIVDEMAGMDEYGSTQISFGTQAHNVIDLEEKLRCEAMKGQHPCVNIARMHLKHCRHRLCFDCLAEKLQKCLSSKDVPHCPLQYCSNRVSPNEIKMMAVRAPNYRYICDAAEKLPLNNILPEMSPLPQEVFIDCYVYGREQTKKSIIIPKMCLIQDVINAVLQLQRLASNRSTSSMDIYFRKESGEKKWQYKYERIITQNLEKSVIRDMNWPDKITFVIDIDGQLAKAAAAAVNDKE</sequence>
<dbReference type="PROSITE" id="PS50089">
    <property type="entry name" value="ZF_RING_2"/>
    <property type="match status" value="1"/>
</dbReference>
<gene>
    <name evidence="6" type="ORF">CAUJ_LOCUS12866</name>
</gene>
<comment type="caution">
    <text evidence="6">The sequence shown here is derived from an EMBL/GenBank/DDBJ whole genome shotgun (WGS) entry which is preliminary data.</text>
</comment>
<evidence type="ECO:0000259" key="5">
    <source>
        <dbReference type="PROSITE" id="PS50089"/>
    </source>
</evidence>
<dbReference type="OrthoDB" id="1935339at2759"/>
<keyword evidence="2 4" id="KW-0863">Zinc-finger</keyword>
<protein>
    <recommendedName>
        <fullName evidence="5">RING-type domain-containing protein</fullName>
    </recommendedName>
</protein>
<keyword evidence="3" id="KW-0862">Zinc</keyword>
<evidence type="ECO:0000256" key="4">
    <source>
        <dbReference type="PROSITE-ProRule" id="PRU00175"/>
    </source>
</evidence>
<proteinExistence type="predicted"/>
<dbReference type="Proteomes" id="UP000835052">
    <property type="component" value="Unassembled WGS sequence"/>
</dbReference>
<dbReference type="GO" id="GO:0008270">
    <property type="term" value="F:zinc ion binding"/>
    <property type="evidence" value="ECO:0007669"/>
    <property type="project" value="UniProtKB-KW"/>
</dbReference>
<accession>A0A8S1HNL5</accession>
<evidence type="ECO:0000256" key="2">
    <source>
        <dbReference type="ARBA" id="ARBA00022771"/>
    </source>
</evidence>
<keyword evidence="1" id="KW-0479">Metal-binding</keyword>
<dbReference type="SMART" id="SM00184">
    <property type="entry name" value="RING"/>
    <property type="match status" value="1"/>
</dbReference>
<dbReference type="InterPro" id="IPR001841">
    <property type="entry name" value="Znf_RING"/>
</dbReference>
<dbReference type="InterPro" id="IPR017907">
    <property type="entry name" value="Znf_RING_CS"/>
</dbReference>
<name>A0A8S1HNL5_9PELO</name>
<evidence type="ECO:0000256" key="3">
    <source>
        <dbReference type="ARBA" id="ARBA00022833"/>
    </source>
</evidence>